<name>A0A061IS67_TRYRA</name>
<evidence type="ECO:0000313" key="2">
    <source>
        <dbReference type="EMBL" id="ESL05169.1"/>
    </source>
</evidence>
<dbReference type="EMBL" id="AUPL01007208">
    <property type="protein sequence ID" value="ESL05169.1"/>
    <property type="molecule type" value="Genomic_DNA"/>
</dbReference>
<feature type="transmembrane region" description="Helical" evidence="1">
    <location>
        <begin position="31"/>
        <end position="55"/>
    </location>
</feature>
<feature type="transmembrane region" description="Helical" evidence="1">
    <location>
        <begin position="115"/>
        <end position="136"/>
    </location>
</feature>
<dbReference type="VEuPathDB" id="TriTrypDB:TRSC58_07205"/>
<evidence type="ECO:0000313" key="3">
    <source>
        <dbReference type="Proteomes" id="UP000031737"/>
    </source>
</evidence>
<keyword evidence="3" id="KW-1185">Reference proteome</keyword>
<organism evidence="2 3">
    <name type="scientific">Trypanosoma rangeli SC58</name>
    <dbReference type="NCBI Taxonomy" id="429131"/>
    <lineage>
        <taxon>Eukaryota</taxon>
        <taxon>Discoba</taxon>
        <taxon>Euglenozoa</taxon>
        <taxon>Kinetoplastea</taxon>
        <taxon>Metakinetoplastina</taxon>
        <taxon>Trypanosomatida</taxon>
        <taxon>Trypanosomatidae</taxon>
        <taxon>Trypanosoma</taxon>
        <taxon>Herpetosoma</taxon>
    </lineage>
</organism>
<keyword evidence="1" id="KW-0812">Transmembrane</keyword>
<reference evidence="2 3" key="1">
    <citation type="submission" date="2013-07" db="EMBL/GenBank/DDBJ databases">
        <authorList>
            <person name="Stoco P.H."/>
            <person name="Wagner G."/>
            <person name="Gerber A."/>
            <person name="Zaha A."/>
            <person name="Thompson C."/>
            <person name="Bartholomeu D.C."/>
            <person name="Luckemeyer D.D."/>
            <person name="Bahia D."/>
            <person name="Loreto E."/>
            <person name="Prestes E.B."/>
            <person name="Lima F.M."/>
            <person name="Rodrigues-Luiz G."/>
            <person name="Vallejo G.A."/>
            <person name="Filho J.F."/>
            <person name="Monteiro K.M."/>
            <person name="Tyler K.M."/>
            <person name="de Almeida L.G."/>
            <person name="Ortiz M.F."/>
            <person name="Siervo M.A."/>
            <person name="de Moraes M.H."/>
            <person name="Cunha O.L."/>
            <person name="Mendonca-Neto R."/>
            <person name="Silva R."/>
            <person name="Teixeira S.M."/>
            <person name="Murta S.M."/>
            <person name="Sincero T.C."/>
            <person name="Mendes T.A."/>
            <person name="Urmenyi T.P."/>
            <person name="Silva V.G."/>
            <person name="da Rocha W.D."/>
            <person name="Andersson B."/>
            <person name="Romanha A.J."/>
            <person name="Steindel M."/>
            <person name="de Vasconcelos A.T."/>
            <person name="Grisard E.C."/>
        </authorList>
    </citation>
    <scope>NUCLEOTIDE SEQUENCE [LARGE SCALE GENOMIC DNA]</scope>
    <source>
        <strain evidence="2 3">SC58</strain>
    </source>
</reference>
<dbReference type="Proteomes" id="UP000031737">
    <property type="component" value="Unassembled WGS sequence"/>
</dbReference>
<protein>
    <submittedName>
        <fullName evidence="2">Uncharacterized protein</fullName>
    </submittedName>
</protein>
<proteinExistence type="predicted"/>
<evidence type="ECO:0000256" key="1">
    <source>
        <dbReference type="SAM" id="Phobius"/>
    </source>
</evidence>
<gene>
    <name evidence="2" type="ORF">TRSC58_07205</name>
</gene>
<dbReference type="AlphaFoldDB" id="A0A061IS67"/>
<accession>A0A061IS67</accession>
<feature type="transmembrane region" description="Helical" evidence="1">
    <location>
        <begin position="6"/>
        <end position="24"/>
    </location>
</feature>
<keyword evidence="1" id="KW-0472">Membrane</keyword>
<sequence length="144" mass="15949">MRVCVSFSYVFFLLGFGVCTYFVVTIFFFLLLLCCCLFCVSLYAYVCLLFLFFLFVGSPCSNAGCFFFVRCCTLFSLLTRVPSSLPSRGALPSCVGAVCAVGGGSGRHCSWPPPCATMMALLTDVCVFCFFFPFWLPPILIFSF</sequence>
<comment type="caution">
    <text evidence="2">The sequence shown here is derived from an EMBL/GenBank/DDBJ whole genome shotgun (WGS) entry which is preliminary data.</text>
</comment>
<keyword evidence="1" id="KW-1133">Transmembrane helix</keyword>